<reference evidence="2 3" key="1">
    <citation type="submission" date="2020-07" db="EMBL/GenBank/DDBJ databases">
        <title>Genomic Encyclopedia of Type Strains, Phase IV (KMG-IV): sequencing the most valuable type-strain genomes for metagenomic binning, comparative biology and taxonomic classification.</title>
        <authorList>
            <person name="Goeker M."/>
        </authorList>
    </citation>
    <scope>NUCLEOTIDE SEQUENCE [LARGE SCALE GENOMIC DNA]</scope>
    <source>
        <strain evidence="2 3">DSM 29043</strain>
    </source>
</reference>
<sequence length="137" mass="14166">MFRKACLGLGTVALCLAPVTASAASLGYNLRLTIPLHCTVWFDGAAGGAPAAGAVSLGRVTEFCNSPGGYQLILTYSPGTLVGTTILVGEDEVQLDGSGYAVVSRQQGPRKRERTIAAVLGADGFDTDRLNLQIVPV</sequence>
<organism evidence="2 3">
    <name type="scientific">Novosphingobium marinum</name>
    <dbReference type="NCBI Taxonomy" id="1514948"/>
    <lineage>
        <taxon>Bacteria</taxon>
        <taxon>Pseudomonadati</taxon>
        <taxon>Pseudomonadota</taxon>
        <taxon>Alphaproteobacteria</taxon>
        <taxon>Sphingomonadales</taxon>
        <taxon>Sphingomonadaceae</taxon>
        <taxon>Novosphingobium</taxon>
    </lineage>
</organism>
<dbReference type="EMBL" id="JACBZF010000011">
    <property type="protein sequence ID" value="NYH97055.1"/>
    <property type="molecule type" value="Genomic_DNA"/>
</dbReference>
<keyword evidence="3" id="KW-1185">Reference proteome</keyword>
<gene>
    <name evidence="2" type="ORF">FHS75_003416</name>
</gene>
<name>A0A7Z0BX46_9SPHN</name>
<keyword evidence="1" id="KW-0732">Signal</keyword>
<protein>
    <submittedName>
        <fullName evidence="2">Uncharacterized protein</fullName>
    </submittedName>
</protein>
<proteinExistence type="predicted"/>
<evidence type="ECO:0000313" key="2">
    <source>
        <dbReference type="EMBL" id="NYH97055.1"/>
    </source>
</evidence>
<feature type="signal peptide" evidence="1">
    <location>
        <begin position="1"/>
        <end position="23"/>
    </location>
</feature>
<evidence type="ECO:0000313" key="3">
    <source>
        <dbReference type="Proteomes" id="UP000522081"/>
    </source>
</evidence>
<comment type="caution">
    <text evidence="2">The sequence shown here is derived from an EMBL/GenBank/DDBJ whole genome shotgun (WGS) entry which is preliminary data.</text>
</comment>
<feature type="chain" id="PRO_5030683154" evidence="1">
    <location>
        <begin position="24"/>
        <end position="137"/>
    </location>
</feature>
<accession>A0A7Z0BX46</accession>
<dbReference type="AlphaFoldDB" id="A0A7Z0BX46"/>
<evidence type="ECO:0000256" key="1">
    <source>
        <dbReference type="SAM" id="SignalP"/>
    </source>
</evidence>
<dbReference type="Proteomes" id="UP000522081">
    <property type="component" value="Unassembled WGS sequence"/>
</dbReference>